<proteinExistence type="predicted"/>
<dbReference type="OrthoDB" id="2884925at2759"/>
<evidence type="ECO:0000313" key="4">
    <source>
        <dbReference type="Proteomes" id="UP000298061"/>
    </source>
</evidence>
<evidence type="ECO:0000259" key="2">
    <source>
        <dbReference type="PROSITE" id="PS50181"/>
    </source>
</evidence>
<feature type="domain" description="F-box" evidence="2">
    <location>
        <begin position="56"/>
        <end position="113"/>
    </location>
</feature>
<name>A0A4Z0ABE3_9AGAM</name>
<evidence type="ECO:0000256" key="1">
    <source>
        <dbReference type="SAM" id="MobiDB-lite"/>
    </source>
</evidence>
<gene>
    <name evidence="3" type="ORF">EWM64_g340</name>
</gene>
<dbReference type="PROSITE" id="PS50181">
    <property type="entry name" value="FBOX"/>
    <property type="match status" value="1"/>
</dbReference>
<dbReference type="EMBL" id="SFCI01000016">
    <property type="protein sequence ID" value="TFY83663.1"/>
    <property type="molecule type" value="Genomic_DNA"/>
</dbReference>
<evidence type="ECO:0000313" key="3">
    <source>
        <dbReference type="EMBL" id="TFY83663.1"/>
    </source>
</evidence>
<protein>
    <recommendedName>
        <fullName evidence="2">F-box domain-containing protein</fullName>
    </recommendedName>
</protein>
<reference evidence="3 4" key="1">
    <citation type="submission" date="2019-02" db="EMBL/GenBank/DDBJ databases">
        <title>Genome sequencing of the rare red list fungi Hericium alpestre (H. flagellum).</title>
        <authorList>
            <person name="Buettner E."/>
            <person name="Kellner H."/>
        </authorList>
    </citation>
    <scope>NUCLEOTIDE SEQUENCE [LARGE SCALE GENOMIC DNA]</scope>
    <source>
        <strain evidence="3 4">DSM 108284</strain>
    </source>
</reference>
<dbReference type="Gene3D" id="1.20.1280.50">
    <property type="match status" value="1"/>
</dbReference>
<sequence>MSDTTYSASESEDEDRNDLSTPSFDADFEDARNLFRAQIASLRRTLPTIPLFLGLLPVISRLPEELLCAVFKSLASEDVPSGASKNLGWIKATHVCRHWRCVALSNPTLWTNLDFNLGRWWANVILARSQAVPLDVTLTVVSGEEHGDHIVRNNMERIRSLDVIVPTIRPESFKLVHDPKPTGGRITRIYTVPGTFLSSMNSPRLQRLSLSGGQPGSGACYNLTDLELSCLSSRFIPSLFRMLPQLDRLAALAIDINPFLCTLDERAYWMKNLVRENVSLPLVERFALDGRDPECSVFLAQLVMPHLSSFKFTCFVTSNDPEDHRSVLDLLQHFVRESNMAIKDHASFVGWVYVDDWKDNYDPEHPEYTCCFTVSSQPSWDNPYPSSIPGDAPGISVEFSWGDNAIPPLLERAAQLCHAIWLGDVHTMYLDLIDMESVFEAQAMHSLPALLQQLPSLDHLAIDYSTMTDFYDELLEVDYLEEDGDPDTITTFWEVVRSELPEASFDEPDSEAPTTASSIDSPIPPIAVPSCPRV</sequence>
<feature type="region of interest" description="Disordered" evidence="1">
    <location>
        <begin position="1"/>
        <end position="24"/>
    </location>
</feature>
<dbReference type="InterPro" id="IPR001810">
    <property type="entry name" value="F-box_dom"/>
</dbReference>
<comment type="caution">
    <text evidence="3">The sequence shown here is derived from an EMBL/GenBank/DDBJ whole genome shotgun (WGS) entry which is preliminary data.</text>
</comment>
<dbReference type="Proteomes" id="UP000298061">
    <property type="component" value="Unassembled WGS sequence"/>
</dbReference>
<organism evidence="3 4">
    <name type="scientific">Hericium alpestre</name>
    <dbReference type="NCBI Taxonomy" id="135208"/>
    <lineage>
        <taxon>Eukaryota</taxon>
        <taxon>Fungi</taxon>
        <taxon>Dikarya</taxon>
        <taxon>Basidiomycota</taxon>
        <taxon>Agaricomycotina</taxon>
        <taxon>Agaricomycetes</taxon>
        <taxon>Russulales</taxon>
        <taxon>Hericiaceae</taxon>
        <taxon>Hericium</taxon>
    </lineage>
</organism>
<accession>A0A4Z0ABE3</accession>
<dbReference type="AlphaFoldDB" id="A0A4Z0ABE3"/>
<dbReference type="SUPFAM" id="SSF81383">
    <property type="entry name" value="F-box domain"/>
    <property type="match status" value="1"/>
</dbReference>
<feature type="region of interest" description="Disordered" evidence="1">
    <location>
        <begin position="503"/>
        <end position="534"/>
    </location>
</feature>
<dbReference type="Pfam" id="PF12937">
    <property type="entry name" value="F-box-like"/>
    <property type="match status" value="1"/>
</dbReference>
<dbReference type="STRING" id="135208.A0A4Z0ABE3"/>
<dbReference type="InterPro" id="IPR036047">
    <property type="entry name" value="F-box-like_dom_sf"/>
</dbReference>
<keyword evidence="4" id="KW-1185">Reference proteome</keyword>